<keyword evidence="3" id="KW-0732">Signal</keyword>
<protein>
    <recommendedName>
        <fullName evidence="6">6-bladed beta-propeller</fullName>
    </recommendedName>
</protein>
<dbReference type="Proteomes" id="UP000317716">
    <property type="component" value="Unassembled WGS sequence"/>
</dbReference>
<organism evidence="4 5">
    <name type="scientific">Eiseniibacteriota bacterium</name>
    <dbReference type="NCBI Taxonomy" id="2212470"/>
    <lineage>
        <taxon>Bacteria</taxon>
        <taxon>Candidatus Eiseniibacteriota</taxon>
    </lineage>
</organism>
<dbReference type="PROSITE" id="PS51125">
    <property type="entry name" value="NHL"/>
    <property type="match status" value="1"/>
</dbReference>
<dbReference type="InterPro" id="IPR050952">
    <property type="entry name" value="TRIM-NHL_E3_ligases"/>
</dbReference>
<evidence type="ECO:0000256" key="1">
    <source>
        <dbReference type="ARBA" id="ARBA00022737"/>
    </source>
</evidence>
<evidence type="ECO:0000256" key="2">
    <source>
        <dbReference type="PROSITE-ProRule" id="PRU00504"/>
    </source>
</evidence>
<dbReference type="Gene3D" id="2.120.10.30">
    <property type="entry name" value="TolB, C-terminal domain"/>
    <property type="match status" value="1"/>
</dbReference>
<evidence type="ECO:0000256" key="3">
    <source>
        <dbReference type="SAM" id="SignalP"/>
    </source>
</evidence>
<name>A0A538SYT4_UNCEI</name>
<evidence type="ECO:0008006" key="6">
    <source>
        <dbReference type="Google" id="ProtNLM"/>
    </source>
</evidence>
<feature type="signal peptide" evidence="3">
    <location>
        <begin position="1"/>
        <end position="31"/>
    </location>
</feature>
<feature type="chain" id="PRO_5021941487" description="6-bladed beta-propeller" evidence="3">
    <location>
        <begin position="32"/>
        <end position="92"/>
    </location>
</feature>
<gene>
    <name evidence="4" type="ORF">E6K72_05275</name>
</gene>
<feature type="non-terminal residue" evidence="4">
    <location>
        <position position="92"/>
    </location>
</feature>
<keyword evidence="1" id="KW-0677">Repeat</keyword>
<dbReference type="PANTHER" id="PTHR24104">
    <property type="entry name" value="E3 UBIQUITIN-PROTEIN LIGASE NHLRC1-RELATED"/>
    <property type="match status" value="1"/>
</dbReference>
<accession>A0A538SYT4</accession>
<dbReference type="InterPro" id="IPR011042">
    <property type="entry name" value="6-blade_b-propeller_TolB-like"/>
</dbReference>
<evidence type="ECO:0000313" key="5">
    <source>
        <dbReference type="Proteomes" id="UP000317716"/>
    </source>
</evidence>
<comment type="caution">
    <text evidence="4">The sequence shown here is derived from an EMBL/GenBank/DDBJ whole genome shotgun (WGS) entry which is preliminary data.</text>
</comment>
<evidence type="ECO:0000313" key="4">
    <source>
        <dbReference type="EMBL" id="TMQ56414.1"/>
    </source>
</evidence>
<dbReference type="PANTHER" id="PTHR24104:SF25">
    <property type="entry name" value="PROTEIN LIN-41"/>
    <property type="match status" value="1"/>
</dbReference>
<dbReference type="Pfam" id="PF01436">
    <property type="entry name" value="NHL"/>
    <property type="match status" value="1"/>
</dbReference>
<dbReference type="GO" id="GO:0008270">
    <property type="term" value="F:zinc ion binding"/>
    <property type="evidence" value="ECO:0007669"/>
    <property type="project" value="UniProtKB-KW"/>
</dbReference>
<sequence>MHKARASFFYGCAWTFLLALALLATPPPAPAEEEEYVYLTQWGSFGTGNGQFQYPTGVATDAAGNVYVVDPVVNHRIQKFTGAGAYLTQWGS</sequence>
<feature type="repeat" description="NHL" evidence="2">
    <location>
        <begin position="39"/>
        <end position="83"/>
    </location>
</feature>
<dbReference type="EMBL" id="VBOS01000175">
    <property type="protein sequence ID" value="TMQ56414.1"/>
    <property type="molecule type" value="Genomic_DNA"/>
</dbReference>
<dbReference type="SUPFAM" id="SSF63829">
    <property type="entry name" value="Calcium-dependent phosphotriesterase"/>
    <property type="match status" value="1"/>
</dbReference>
<proteinExistence type="predicted"/>
<dbReference type="InterPro" id="IPR001258">
    <property type="entry name" value="NHL_repeat"/>
</dbReference>
<reference evidence="4 5" key="1">
    <citation type="journal article" date="2019" name="Nat. Microbiol.">
        <title>Mediterranean grassland soil C-N compound turnover is dependent on rainfall and depth, and is mediated by genomically divergent microorganisms.</title>
        <authorList>
            <person name="Diamond S."/>
            <person name="Andeer P.F."/>
            <person name="Li Z."/>
            <person name="Crits-Christoph A."/>
            <person name="Burstein D."/>
            <person name="Anantharaman K."/>
            <person name="Lane K.R."/>
            <person name="Thomas B.C."/>
            <person name="Pan C."/>
            <person name="Northen T.R."/>
            <person name="Banfield J.F."/>
        </authorList>
    </citation>
    <scope>NUCLEOTIDE SEQUENCE [LARGE SCALE GENOMIC DNA]</scope>
    <source>
        <strain evidence="4">WS_2</strain>
    </source>
</reference>
<dbReference type="AlphaFoldDB" id="A0A538SYT4"/>